<evidence type="ECO:0000313" key="2">
    <source>
        <dbReference type="Proteomes" id="UP000318384"/>
    </source>
</evidence>
<accession>A0A517WQY6</accession>
<dbReference type="Proteomes" id="UP000318384">
    <property type="component" value="Chromosome"/>
</dbReference>
<protein>
    <submittedName>
        <fullName evidence="1">Uncharacterized protein</fullName>
    </submittedName>
</protein>
<proteinExistence type="predicted"/>
<reference evidence="1 2" key="1">
    <citation type="submission" date="2019-03" db="EMBL/GenBank/DDBJ databases">
        <title>Deep-cultivation of Planctomycetes and their phenomic and genomic characterization uncovers novel biology.</title>
        <authorList>
            <person name="Wiegand S."/>
            <person name="Jogler M."/>
            <person name="Boedeker C."/>
            <person name="Pinto D."/>
            <person name="Vollmers J."/>
            <person name="Rivas-Marin E."/>
            <person name="Kohn T."/>
            <person name="Peeters S.H."/>
            <person name="Heuer A."/>
            <person name="Rast P."/>
            <person name="Oberbeckmann S."/>
            <person name="Bunk B."/>
            <person name="Jeske O."/>
            <person name="Meyerdierks A."/>
            <person name="Storesund J.E."/>
            <person name="Kallscheuer N."/>
            <person name="Luecker S."/>
            <person name="Lage O.M."/>
            <person name="Pohl T."/>
            <person name="Merkel B.J."/>
            <person name="Hornburger P."/>
            <person name="Mueller R.-W."/>
            <person name="Bruemmer F."/>
            <person name="Labrenz M."/>
            <person name="Spormann A.M."/>
            <person name="Op den Camp H."/>
            <person name="Overmann J."/>
            <person name="Amann R."/>
            <person name="Jetten M.S.M."/>
            <person name="Mascher T."/>
            <person name="Medema M.H."/>
            <person name="Devos D.P."/>
            <person name="Kaster A.-K."/>
            <person name="Ovreas L."/>
            <person name="Rohde M."/>
            <person name="Galperin M.Y."/>
            <person name="Jogler C."/>
        </authorList>
    </citation>
    <scope>NUCLEOTIDE SEQUENCE [LARGE SCALE GENOMIC DNA]</scope>
    <source>
        <strain evidence="1 2">V202</strain>
    </source>
</reference>
<evidence type="ECO:0000313" key="1">
    <source>
        <dbReference type="EMBL" id="QDU07677.1"/>
    </source>
</evidence>
<keyword evidence="2" id="KW-1185">Reference proteome</keyword>
<dbReference type="EMBL" id="CP037422">
    <property type="protein sequence ID" value="QDU07677.1"/>
    <property type="molecule type" value="Genomic_DNA"/>
</dbReference>
<organism evidence="1 2">
    <name type="scientific">Gimesia aquarii</name>
    <dbReference type="NCBI Taxonomy" id="2527964"/>
    <lineage>
        <taxon>Bacteria</taxon>
        <taxon>Pseudomonadati</taxon>
        <taxon>Planctomycetota</taxon>
        <taxon>Planctomycetia</taxon>
        <taxon>Planctomycetales</taxon>
        <taxon>Planctomycetaceae</taxon>
        <taxon>Gimesia</taxon>
    </lineage>
</organism>
<dbReference type="AlphaFoldDB" id="A0A517WQY6"/>
<gene>
    <name evidence="1" type="ORF">V202x_10380</name>
</gene>
<name>A0A517WQY6_9PLAN</name>
<sequence>MIIGTTGMFPMSKSPTLLEFMHLEIPMAYKQFLLSKLTWYFLCVRFTINTVEASDCTQEVYAR</sequence>